<evidence type="ECO:0000313" key="2">
    <source>
        <dbReference type="Proteomes" id="UP001058860"/>
    </source>
</evidence>
<keyword evidence="1" id="KW-0489">Methyltransferase</keyword>
<gene>
    <name evidence="1" type="ORF">LRS13_04580</name>
</gene>
<keyword evidence="2" id="KW-1185">Reference proteome</keyword>
<proteinExistence type="predicted"/>
<dbReference type="EMBL" id="CP088295">
    <property type="protein sequence ID" value="UUY04810.1"/>
    <property type="molecule type" value="Genomic_DNA"/>
</dbReference>
<name>A0ABY5PJV6_9ACTN</name>
<dbReference type="RefSeq" id="WP_353865290.1">
    <property type="nucleotide sequence ID" value="NZ_CP088295.1"/>
</dbReference>
<dbReference type="GO" id="GO:0008168">
    <property type="term" value="F:methyltransferase activity"/>
    <property type="evidence" value="ECO:0007669"/>
    <property type="project" value="UniProtKB-KW"/>
</dbReference>
<sequence>MAETDLRARARHIARRMSRLRWLTKRKILAKYGCSLREEPGIYLRYLLWDPEVESYSYDIANDDELCAFGAAHFGITADQARAFLAEARTDPELTTRLSERTRWRFDAKTKLPIGNRLLWYVAARATKPKLIVETGIYEGLGSIVLLRALERNAAEGVDGRLVSLDFDPLCGFLVRDDPALTARWTKVIGMSSDLLPDVVAGEPIGLLLQDTPHTEENQRHEFGVALRQAADPLILIEGSGGYCPTMGQLAEQLGVELLHFREQPKDHFWRAPGQQVVVVPGAVAAAWPGWPDDGSATSAAA</sequence>
<protein>
    <submittedName>
        <fullName evidence="1">Class I SAM-dependent methyltransferase</fullName>
        <ecNumber evidence="1">2.1.1.-</ecNumber>
    </submittedName>
</protein>
<dbReference type="EC" id="2.1.1.-" evidence="1"/>
<dbReference type="GO" id="GO:0032259">
    <property type="term" value="P:methylation"/>
    <property type="evidence" value="ECO:0007669"/>
    <property type="project" value="UniProtKB-KW"/>
</dbReference>
<accession>A0ABY5PJV6</accession>
<organism evidence="1 2">
    <name type="scientific">Svornostia abyssi</name>
    <dbReference type="NCBI Taxonomy" id="2898438"/>
    <lineage>
        <taxon>Bacteria</taxon>
        <taxon>Bacillati</taxon>
        <taxon>Actinomycetota</taxon>
        <taxon>Thermoleophilia</taxon>
        <taxon>Solirubrobacterales</taxon>
        <taxon>Baekduiaceae</taxon>
        <taxon>Svornostia</taxon>
    </lineage>
</organism>
<dbReference type="Pfam" id="PF13578">
    <property type="entry name" value="Methyltransf_24"/>
    <property type="match status" value="1"/>
</dbReference>
<dbReference type="Proteomes" id="UP001058860">
    <property type="component" value="Chromosome"/>
</dbReference>
<reference evidence="2" key="1">
    <citation type="submission" date="2021-11" db="EMBL/GenBank/DDBJ databases">
        <title>Cultivation dependent microbiological survey of springs from the worlds oldest radium mine currently devoted to the extraction of radon-saturated water.</title>
        <authorList>
            <person name="Kapinusova G."/>
            <person name="Smrhova T."/>
            <person name="Strejcek M."/>
            <person name="Suman J."/>
            <person name="Jani K."/>
            <person name="Pajer P."/>
            <person name="Uhlik O."/>
        </authorList>
    </citation>
    <scope>NUCLEOTIDE SEQUENCE [LARGE SCALE GENOMIC DNA]</scope>
    <source>
        <strain evidence="2">J379</strain>
    </source>
</reference>
<keyword evidence="1" id="KW-0808">Transferase</keyword>
<dbReference type="InterPro" id="IPR029063">
    <property type="entry name" value="SAM-dependent_MTases_sf"/>
</dbReference>
<dbReference type="SUPFAM" id="SSF53335">
    <property type="entry name" value="S-adenosyl-L-methionine-dependent methyltransferases"/>
    <property type="match status" value="1"/>
</dbReference>
<evidence type="ECO:0000313" key="1">
    <source>
        <dbReference type="EMBL" id="UUY04810.1"/>
    </source>
</evidence>
<dbReference type="Gene3D" id="3.40.50.150">
    <property type="entry name" value="Vaccinia Virus protein VP39"/>
    <property type="match status" value="1"/>
</dbReference>